<feature type="region of interest" description="Disordered" evidence="1">
    <location>
        <begin position="81"/>
        <end position="103"/>
    </location>
</feature>
<organism evidence="5">
    <name type="scientific">Streptomyces sp. R21</name>
    <dbReference type="NCBI Taxonomy" id="3238627"/>
    <lineage>
        <taxon>Bacteria</taxon>
        <taxon>Bacillati</taxon>
        <taxon>Actinomycetota</taxon>
        <taxon>Actinomycetes</taxon>
        <taxon>Kitasatosporales</taxon>
        <taxon>Streptomycetaceae</taxon>
        <taxon>Streptomyces</taxon>
    </lineage>
</organism>
<dbReference type="Pfam" id="PF10081">
    <property type="entry name" value="Abhydrolase_9"/>
    <property type="match status" value="1"/>
</dbReference>
<name>A0AB39P1W2_9ACTN</name>
<feature type="transmembrane region" description="Helical" evidence="2">
    <location>
        <begin position="45"/>
        <end position="66"/>
    </location>
</feature>
<feature type="domain" description="Alpha/beta-hydrolase N-terminal" evidence="4">
    <location>
        <begin position="36"/>
        <end position="79"/>
    </location>
</feature>
<dbReference type="AlphaFoldDB" id="A0AB39P1W2"/>
<dbReference type="InterPro" id="IPR027787">
    <property type="entry name" value="Alpha/beta-hydrolase_catalytic"/>
</dbReference>
<evidence type="ECO:0000256" key="2">
    <source>
        <dbReference type="SAM" id="Phobius"/>
    </source>
</evidence>
<sequence length="210" mass="22790">MRQGLGAPPCWPQPGRPACPFLGRDRDGDRLYCLSLTPSLLPRAWWLQGLTAGVTAAVGYAVGAVLEAATRALARRTGTHLARAGGGSCGPRSALSPPDWLDRPPAPDVSPAMRWYPLVTFWQVACDLAGLDGVPDGYGHRYGAMPTSAWARITRPPGWTGTDTGRLARTSRRSVASSYPSSPRPRPSPLRQDRRHHSEQWLNSRPPHIS</sequence>
<evidence type="ECO:0000259" key="3">
    <source>
        <dbReference type="Pfam" id="PF10081"/>
    </source>
</evidence>
<proteinExistence type="predicted"/>
<keyword evidence="2" id="KW-1133">Transmembrane helix</keyword>
<dbReference type="EMBL" id="CP163435">
    <property type="protein sequence ID" value="XDQ23763.1"/>
    <property type="molecule type" value="Genomic_DNA"/>
</dbReference>
<reference evidence="5" key="1">
    <citation type="submission" date="2024-07" db="EMBL/GenBank/DDBJ databases">
        <authorList>
            <person name="Yu S.T."/>
        </authorList>
    </citation>
    <scope>NUCLEOTIDE SEQUENCE</scope>
    <source>
        <strain evidence="5">R21</strain>
    </source>
</reference>
<protein>
    <submittedName>
        <fullName evidence="5">Alpha/beta-hydrolase family protein</fullName>
    </submittedName>
</protein>
<keyword evidence="2" id="KW-0472">Membrane</keyword>
<feature type="region of interest" description="Disordered" evidence="1">
    <location>
        <begin position="154"/>
        <end position="210"/>
    </location>
</feature>
<evidence type="ECO:0000259" key="4">
    <source>
        <dbReference type="Pfam" id="PF15420"/>
    </source>
</evidence>
<evidence type="ECO:0000313" key="5">
    <source>
        <dbReference type="EMBL" id="XDQ23763.1"/>
    </source>
</evidence>
<feature type="domain" description="Alpha/beta-hydrolase catalytic" evidence="3">
    <location>
        <begin position="91"/>
        <end position="167"/>
    </location>
</feature>
<accession>A0AB39P1W2</accession>
<dbReference type="RefSeq" id="WP_369229795.1">
    <property type="nucleotide sequence ID" value="NZ_CP163435.1"/>
</dbReference>
<dbReference type="InterPro" id="IPR027788">
    <property type="entry name" value="Alpha/beta-hydrolase_N_dom"/>
</dbReference>
<evidence type="ECO:0000256" key="1">
    <source>
        <dbReference type="SAM" id="MobiDB-lite"/>
    </source>
</evidence>
<keyword evidence="2" id="KW-0812">Transmembrane</keyword>
<dbReference type="Pfam" id="PF15420">
    <property type="entry name" value="Abhydrolase_9_N"/>
    <property type="match status" value="1"/>
</dbReference>
<gene>
    <name evidence="5" type="ORF">AB5J56_03230</name>
</gene>